<reference evidence="2 3" key="1">
    <citation type="submission" date="2020-07" db="EMBL/GenBank/DDBJ databases">
        <title>Sequencing the genomes of 1000 actinobacteria strains.</title>
        <authorList>
            <person name="Klenk H.-P."/>
        </authorList>
    </citation>
    <scope>NUCLEOTIDE SEQUENCE [LARGE SCALE GENOMIC DNA]</scope>
    <source>
        <strain evidence="2 3">DSM 45763</strain>
    </source>
</reference>
<keyword evidence="2" id="KW-0456">Lyase</keyword>
<evidence type="ECO:0000313" key="3">
    <source>
        <dbReference type="Proteomes" id="UP000576393"/>
    </source>
</evidence>
<dbReference type="AlphaFoldDB" id="A0A852UWN5"/>
<comment type="caution">
    <text evidence="2">The sequence shown here is derived from an EMBL/GenBank/DDBJ whole genome shotgun (WGS) entry which is preliminary data.</text>
</comment>
<evidence type="ECO:0000313" key="2">
    <source>
        <dbReference type="EMBL" id="NYF39633.1"/>
    </source>
</evidence>
<evidence type="ECO:0000259" key="1">
    <source>
        <dbReference type="PROSITE" id="PS51819"/>
    </source>
</evidence>
<dbReference type="InterPro" id="IPR037523">
    <property type="entry name" value="VOC_core"/>
</dbReference>
<dbReference type="SUPFAM" id="SSF54593">
    <property type="entry name" value="Glyoxalase/Bleomycin resistance protein/Dihydroxybiphenyl dioxygenase"/>
    <property type="match status" value="1"/>
</dbReference>
<sequence>MTVNRVVTNILSDRLPETRDFFARLLDLKVNFDEDWYVQLSPPDEPSLEVGIWRRDHELVPEAHRDSPAGTILTFVVDDVDAVHERARRMGCRIVSPPRNRFYGQRGFMVLDPNGLVVDVSTPVRNA</sequence>
<dbReference type="InterPro" id="IPR029068">
    <property type="entry name" value="Glyas_Bleomycin-R_OHBP_Dase"/>
</dbReference>
<dbReference type="EMBL" id="JACCCO010000001">
    <property type="protein sequence ID" value="NYF39633.1"/>
    <property type="molecule type" value="Genomic_DNA"/>
</dbReference>
<accession>A0A852UWN5</accession>
<keyword evidence="3" id="KW-1185">Reference proteome</keyword>
<organism evidence="2 3">
    <name type="scientific">Streptosporangium sandarakinum</name>
    <dbReference type="NCBI Taxonomy" id="1260955"/>
    <lineage>
        <taxon>Bacteria</taxon>
        <taxon>Bacillati</taxon>
        <taxon>Actinomycetota</taxon>
        <taxon>Actinomycetes</taxon>
        <taxon>Streptosporangiales</taxon>
        <taxon>Streptosporangiaceae</taxon>
        <taxon>Streptosporangium</taxon>
    </lineage>
</organism>
<dbReference type="PROSITE" id="PS51819">
    <property type="entry name" value="VOC"/>
    <property type="match status" value="1"/>
</dbReference>
<dbReference type="Pfam" id="PF00903">
    <property type="entry name" value="Glyoxalase"/>
    <property type="match status" value="1"/>
</dbReference>
<dbReference type="Gene3D" id="3.30.720.110">
    <property type="match status" value="1"/>
</dbReference>
<keyword evidence="2" id="KW-0223">Dioxygenase</keyword>
<keyword evidence="2" id="KW-0560">Oxidoreductase</keyword>
<dbReference type="RefSeq" id="WP_179819262.1">
    <property type="nucleotide sequence ID" value="NZ_JACCCO010000001.1"/>
</dbReference>
<dbReference type="GO" id="GO:0051213">
    <property type="term" value="F:dioxygenase activity"/>
    <property type="evidence" value="ECO:0007669"/>
    <property type="project" value="UniProtKB-KW"/>
</dbReference>
<dbReference type="Proteomes" id="UP000576393">
    <property type="component" value="Unassembled WGS sequence"/>
</dbReference>
<dbReference type="InterPro" id="IPR004360">
    <property type="entry name" value="Glyas_Fos-R_dOase_dom"/>
</dbReference>
<name>A0A852UWN5_9ACTN</name>
<proteinExistence type="predicted"/>
<dbReference type="Gene3D" id="3.30.720.120">
    <property type="match status" value="1"/>
</dbReference>
<dbReference type="GO" id="GO:0016829">
    <property type="term" value="F:lyase activity"/>
    <property type="evidence" value="ECO:0007669"/>
    <property type="project" value="UniProtKB-KW"/>
</dbReference>
<gene>
    <name evidence="2" type="ORF">HDA43_001792</name>
</gene>
<protein>
    <submittedName>
        <fullName evidence="2">Catechol 2,3-dioxygenase-like lactoylglutathione lyase family enzyme</fullName>
    </submittedName>
</protein>
<feature type="domain" description="VOC" evidence="1">
    <location>
        <begin position="2"/>
        <end position="123"/>
    </location>
</feature>